<dbReference type="GO" id="GO:0016491">
    <property type="term" value="F:oxidoreductase activity"/>
    <property type="evidence" value="ECO:0007669"/>
    <property type="project" value="UniProtKB-KW"/>
</dbReference>
<keyword evidence="8" id="KW-0694">RNA-binding</keyword>
<sequence length="380" mass="41093">MTNDAATPLQIGPHTVWPPVVLAPMAGITNAPFRTLCREFSGGKGLFVSEMITTRALVERDAKTMRLIHFDGTEKPRSIQLYGVDPVTVGKAVRMIVDEDLADHIDLNFGCPVPKVTRKGGGSALPYKRNLLRSILREAVGNAGSLPVTIKMRKGIDDDHITFLDAGRIAVEEGVTAVALHGRTAAQHYGGTADWEAIARLKEAVPEIPVLGNGDIWSADDAVRMMRETGCDGVVVGRGCLGRPWLFGDLVTAFEGGDAFTAPTLREVARVMLRHATLLGEWLESEERGVIDFRKHVAWYTKGFSIGSDMRKKLAITSSLDELDAHLSELDLDQSWPVGADGPRGRTSGRNRVVLPDGWLDDPYDCAAVGADAELDTSGG</sequence>
<keyword evidence="5 12" id="KW-0288">FMN</keyword>
<feature type="domain" description="DUS-like FMN-binding" evidence="13">
    <location>
        <begin position="22"/>
        <end position="325"/>
    </location>
</feature>
<dbReference type="Pfam" id="PF01207">
    <property type="entry name" value="Dus"/>
    <property type="match status" value="1"/>
</dbReference>
<evidence type="ECO:0000256" key="4">
    <source>
        <dbReference type="ARBA" id="ARBA00022630"/>
    </source>
</evidence>
<keyword evidence="4 12" id="KW-0285">Flavoprotein</keyword>
<keyword evidence="7" id="KW-0521">NADP</keyword>
<evidence type="ECO:0000256" key="7">
    <source>
        <dbReference type="ARBA" id="ARBA00022857"/>
    </source>
</evidence>
<organism evidence="14 15">
    <name type="scientific">Streptomyces aureoversilis</name>
    <dbReference type="NCBI Taxonomy" id="67277"/>
    <lineage>
        <taxon>Bacteria</taxon>
        <taxon>Bacillati</taxon>
        <taxon>Actinomycetota</taxon>
        <taxon>Actinomycetes</taxon>
        <taxon>Kitasatosporales</taxon>
        <taxon>Streptomycetaceae</taxon>
        <taxon>Streptomyces</taxon>
    </lineage>
</organism>
<evidence type="ECO:0000256" key="6">
    <source>
        <dbReference type="ARBA" id="ARBA00022694"/>
    </source>
</evidence>
<keyword evidence="9 12" id="KW-0560">Oxidoreductase</keyword>
<dbReference type="InterPro" id="IPR035587">
    <property type="entry name" value="DUS-like_FMN-bd"/>
</dbReference>
<dbReference type="NCBIfam" id="TIGR00737">
    <property type="entry name" value="nifR3_yhdG"/>
    <property type="match status" value="1"/>
</dbReference>
<comment type="cofactor">
    <cofactor evidence="1 12">
        <name>FMN</name>
        <dbReference type="ChEBI" id="CHEBI:58210"/>
    </cofactor>
</comment>
<evidence type="ECO:0000313" key="14">
    <source>
        <dbReference type="EMBL" id="MFC5143871.1"/>
    </source>
</evidence>
<dbReference type="Gene3D" id="1.10.1200.80">
    <property type="entry name" value="Putative flavin oxidoreducatase, domain 2"/>
    <property type="match status" value="1"/>
</dbReference>
<evidence type="ECO:0000256" key="5">
    <source>
        <dbReference type="ARBA" id="ARBA00022643"/>
    </source>
</evidence>
<comment type="function">
    <text evidence="2 12">Catalyzes the synthesis of 5,6-dihydrouridine (D), a modified base found in the D-loop of most tRNAs, via the reduction of the C5-C6 double bond in target uridines.</text>
</comment>
<evidence type="ECO:0000256" key="3">
    <source>
        <dbReference type="ARBA" id="ARBA00022555"/>
    </source>
</evidence>
<dbReference type="InterPro" id="IPR001269">
    <property type="entry name" value="DUS_fam"/>
</dbReference>
<dbReference type="RefSeq" id="WP_382037301.1">
    <property type="nucleotide sequence ID" value="NZ_JBHSKJ010000002.1"/>
</dbReference>
<keyword evidence="6 12" id="KW-0819">tRNA processing</keyword>
<evidence type="ECO:0000256" key="8">
    <source>
        <dbReference type="ARBA" id="ARBA00022884"/>
    </source>
</evidence>
<dbReference type="CDD" id="cd02801">
    <property type="entry name" value="DUS_like_FMN"/>
    <property type="match status" value="1"/>
</dbReference>
<dbReference type="InterPro" id="IPR004652">
    <property type="entry name" value="DusB-like"/>
</dbReference>
<dbReference type="PIRSF" id="PIRSF006621">
    <property type="entry name" value="Dus"/>
    <property type="match status" value="1"/>
</dbReference>
<gene>
    <name evidence="14" type="primary">dusB</name>
    <name evidence="14" type="ORF">ACFPP6_04090</name>
</gene>
<dbReference type="InterPro" id="IPR024036">
    <property type="entry name" value="tRNA-dHydroUridine_Synthase_C"/>
</dbReference>
<evidence type="ECO:0000256" key="9">
    <source>
        <dbReference type="ARBA" id="ARBA00023002"/>
    </source>
</evidence>
<name>A0ABV9ZTV2_9ACTN</name>
<comment type="similarity">
    <text evidence="12">Belongs to the dus family.</text>
</comment>
<evidence type="ECO:0000256" key="2">
    <source>
        <dbReference type="ARBA" id="ARBA00002790"/>
    </source>
</evidence>
<dbReference type="InterPro" id="IPR018517">
    <property type="entry name" value="tRNA_hU_synthase_CS"/>
</dbReference>
<keyword evidence="15" id="KW-1185">Reference proteome</keyword>
<dbReference type="PANTHER" id="PTHR45846:SF1">
    <property type="entry name" value="TRNA-DIHYDROURIDINE(47) SYNTHASE [NAD(P)(+)]-LIKE"/>
    <property type="match status" value="1"/>
</dbReference>
<keyword evidence="3" id="KW-0820">tRNA-binding</keyword>
<dbReference type="PANTHER" id="PTHR45846">
    <property type="entry name" value="TRNA-DIHYDROURIDINE(47) SYNTHASE [NAD(P)(+)]-LIKE"/>
    <property type="match status" value="1"/>
</dbReference>
<evidence type="ECO:0000256" key="12">
    <source>
        <dbReference type="PIRNR" id="PIRNR006621"/>
    </source>
</evidence>
<evidence type="ECO:0000256" key="1">
    <source>
        <dbReference type="ARBA" id="ARBA00001917"/>
    </source>
</evidence>
<dbReference type="EMBL" id="JBHSKJ010000002">
    <property type="protein sequence ID" value="MFC5143871.1"/>
    <property type="molecule type" value="Genomic_DNA"/>
</dbReference>
<accession>A0ABV9ZTV2</accession>
<evidence type="ECO:0000256" key="10">
    <source>
        <dbReference type="ARBA" id="ARBA00048205"/>
    </source>
</evidence>
<comment type="catalytic activity">
    <reaction evidence="10">
        <text>a 5,6-dihydrouridine in tRNA + NADP(+) = a uridine in tRNA + NADPH + H(+)</text>
        <dbReference type="Rhea" id="RHEA:23624"/>
        <dbReference type="Rhea" id="RHEA-COMP:13339"/>
        <dbReference type="Rhea" id="RHEA-COMP:13887"/>
        <dbReference type="ChEBI" id="CHEBI:15378"/>
        <dbReference type="ChEBI" id="CHEBI:57783"/>
        <dbReference type="ChEBI" id="CHEBI:58349"/>
        <dbReference type="ChEBI" id="CHEBI:65315"/>
        <dbReference type="ChEBI" id="CHEBI:74443"/>
    </reaction>
</comment>
<reference evidence="15" key="1">
    <citation type="journal article" date="2019" name="Int. J. Syst. Evol. Microbiol.">
        <title>The Global Catalogue of Microorganisms (GCM) 10K type strain sequencing project: providing services to taxonomists for standard genome sequencing and annotation.</title>
        <authorList>
            <consortium name="The Broad Institute Genomics Platform"/>
            <consortium name="The Broad Institute Genome Sequencing Center for Infectious Disease"/>
            <person name="Wu L."/>
            <person name="Ma J."/>
        </authorList>
    </citation>
    <scope>NUCLEOTIDE SEQUENCE [LARGE SCALE GENOMIC DNA]</scope>
    <source>
        <strain evidence="15">CGMCC 4.1641</strain>
    </source>
</reference>
<protein>
    <recommendedName>
        <fullName evidence="12">tRNA-dihydrouridine synthase</fullName>
        <ecNumber evidence="12">1.3.1.-</ecNumber>
    </recommendedName>
</protein>
<evidence type="ECO:0000256" key="11">
    <source>
        <dbReference type="ARBA" id="ARBA00048802"/>
    </source>
</evidence>
<comment type="caution">
    <text evidence="14">The sequence shown here is derived from an EMBL/GenBank/DDBJ whole genome shotgun (WGS) entry which is preliminary data.</text>
</comment>
<dbReference type="EC" id="1.3.1.-" evidence="12"/>
<comment type="catalytic activity">
    <reaction evidence="11">
        <text>a 5,6-dihydrouridine in tRNA + NAD(+) = a uridine in tRNA + NADH + H(+)</text>
        <dbReference type="Rhea" id="RHEA:54452"/>
        <dbReference type="Rhea" id="RHEA-COMP:13339"/>
        <dbReference type="Rhea" id="RHEA-COMP:13887"/>
        <dbReference type="ChEBI" id="CHEBI:15378"/>
        <dbReference type="ChEBI" id="CHEBI:57540"/>
        <dbReference type="ChEBI" id="CHEBI:57945"/>
        <dbReference type="ChEBI" id="CHEBI:65315"/>
        <dbReference type="ChEBI" id="CHEBI:74443"/>
    </reaction>
</comment>
<proteinExistence type="inferred from homology"/>
<dbReference type="PROSITE" id="PS01136">
    <property type="entry name" value="UPF0034"/>
    <property type="match status" value="1"/>
</dbReference>
<evidence type="ECO:0000259" key="13">
    <source>
        <dbReference type="Pfam" id="PF01207"/>
    </source>
</evidence>
<dbReference type="Proteomes" id="UP001596222">
    <property type="component" value="Unassembled WGS sequence"/>
</dbReference>
<dbReference type="SUPFAM" id="SSF51395">
    <property type="entry name" value="FMN-linked oxidoreductases"/>
    <property type="match status" value="1"/>
</dbReference>
<dbReference type="InterPro" id="IPR013785">
    <property type="entry name" value="Aldolase_TIM"/>
</dbReference>
<evidence type="ECO:0000313" key="15">
    <source>
        <dbReference type="Proteomes" id="UP001596222"/>
    </source>
</evidence>
<dbReference type="Gene3D" id="3.20.20.70">
    <property type="entry name" value="Aldolase class I"/>
    <property type="match status" value="1"/>
</dbReference>